<accession>A0A6A4ZJ79</accession>
<protein>
    <submittedName>
        <fullName evidence="2">Uncharacterized protein</fullName>
    </submittedName>
</protein>
<keyword evidence="1" id="KW-1133">Transmembrane helix</keyword>
<evidence type="ECO:0000256" key="1">
    <source>
        <dbReference type="SAM" id="Phobius"/>
    </source>
</evidence>
<dbReference type="Pfam" id="PF15159">
    <property type="entry name" value="PIG-Y"/>
    <property type="match status" value="1"/>
</dbReference>
<dbReference type="PANTHER" id="PTHR36485:SF1">
    <property type="entry name" value="TRANSMEMBRANE PROTEIN"/>
    <property type="match status" value="1"/>
</dbReference>
<name>A0A6A4ZJ79_APHAT</name>
<organism evidence="2 3">
    <name type="scientific">Aphanomyces astaci</name>
    <name type="common">Crayfish plague agent</name>
    <dbReference type="NCBI Taxonomy" id="112090"/>
    <lineage>
        <taxon>Eukaryota</taxon>
        <taxon>Sar</taxon>
        <taxon>Stramenopiles</taxon>
        <taxon>Oomycota</taxon>
        <taxon>Saprolegniomycetes</taxon>
        <taxon>Saprolegniales</taxon>
        <taxon>Verrucalvaceae</taxon>
        <taxon>Aphanomyces</taxon>
    </lineage>
</organism>
<dbReference type="EMBL" id="VJMI01017114">
    <property type="protein sequence ID" value="KAF0715020.1"/>
    <property type="molecule type" value="Genomic_DNA"/>
</dbReference>
<proteinExistence type="predicted"/>
<keyword evidence="1" id="KW-0812">Transmembrane</keyword>
<dbReference type="Proteomes" id="UP000469452">
    <property type="component" value="Unassembled WGS sequence"/>
</dbReference>
<evidence type="ECO:0000313" key="3">
    <source>
        <dbReference type="Proteomes" id="UP000469452"/>
    </source>
</evidence>
<evidence type="ECO:0000313" key="2">
    <source>
        <dbReference type="EMBL" id="KAF0715020.1"/>
    </source>
</evidence>
<dbReference type="AlphaFoldDB" id="A0A6A4ZJ79"/>
<comment type="caution">
    <text evidence="2">The sequence shown here is derived from an EMBL/GenBank/DDBJ whole genome shotgun (WGS) entry which is preliminary data.</text>
</comment>
<feature type="transmembrane region" description="Helical" evidence="1">
    <location>
        <begin position="12"/>
        <end position="33"/>
    </location>
</feature>
<dbReference type="InterPro" id="IPR029164">
    <property type="entry name" value="PIG-Y"/>
</dbReference>
<feature type="transmembrane region" description="Helical" evidence="1">
    <location>
        <begin position="74"/>
        <end position="94"/>
    </location>
</feature>
<dbReference type="VEuPathDB" id="FungiDB:H257_15954"/>
<dbReference type="PANTHER" id="PTHR36485">
    <property type="entry name" value="OS01G0939000 PROTEIN"/>
    <property type="match status" value="1"/>
</dbReference>
<reference evidence="2 3" key="1">
    <citation type="submission" date="2019-06" db="EMBL/GenBank/DDBJ databases">
        <title>Genomics analysis of Aphanomyces spp. identifies a new class of oomycete effector associated with host adaptation.</title>
        <authorList>
            <person name="Gaulin E."/>
        </authorList>
    </citation>
    <scope>NUCLEOTIDE SEQUENCE [LARGE SCALE GENOMIC DNA]</scope>
    <source>
        <strain evidence="2 3">E</strain>
    </source>
</reference>
<sequence length="100" mass="11272">MAKEGVRIVSTGAIWGYVIVSLSAIFFITFMQVHLSSDVVIEYLIVVAKVLPPPTPGRSFPMMDAIRGDQHYCYLVPLTIPVAFIAMYVSWVSLKYFRQN</sequence>
<gene>
    <name evidence="2" type="ORF">AaE_011425</name>
</gene>
<keyword evidence="1" id="KW-0472">Membrane</keyword>